<dbReference type="Proteomes" id="UP001217089">
    <property type="component" value="Unassembled WGS sequence"/>
</dbReference>
<protein>
    <submittedName>
        <fullName evidence="2">Uncharacterized protein</fullName>
    </submittedName>
</protein>
<evidence type="ECO:0000313" key="2">
    <source>
        <dbReference type="EMBL" id="KAJ8306693.1"/>
    </source>
</evidence>
<proteinExistence type="predicted"/>
<gene>
    <name evidence="2" type="ORF">KUTeg_015734</name>
</gene>
<comment type="caution">
    <text evidence="2">The sequence shown here is derived from an EMBL/GenBank/DDBJ whole genome shotgun (WGS) entry which is preliminary data.</text>
</comment>
<keyword evidence="3" id="KW-1185">Reference proteome</keyword>
<accession>A0ABQ9EN61</accession>
<organism evidence="2 3">
    <name type="scientific">Tegillarca granosa</name>
    <name type="common">Malaysian cockle</name>
    <name type="synonym">Anadara granosa</name>
    <dbReference type="NCBI Taxonomy" id="220873"/>
    <lineage>
        <taxon>Eukaryota</taxon>
        <taxon>Metazoa</taxon>
        <taxon>Spiralia</taxon>
        <taxon>Lophotrochozoa</taxon>
        <taxon>Mollusca</taxon>
        <taxon>Bivalvia</taxon>
        <taxon>Autobranchia</taxon>
        <taxon>Pteriomorphia</taxon>
        <taxon>Arcoida</taxon>
        <taxon>Arcoidea</taxon>
        <taxon>Arcidae</taxon>
        <taxon>Tegillarca</taxon>
    </lineage>
</organism>
<feature type="chain" id="PRO_5047245447" evidence="1">
    <location>
        <begin position="25"/>
        <end position="83"/>
    </location>
</feature>
<dbReference type="EMBL" id="JARBDR010000811">
    <property type="protein sequence ID" value="KAJ8306693.1"/>
    <property type="molecule type" value="Genomic_DNA"/>
</dbReference>
<evidence type="ECO:0000313" key="3">
    <source>
        <dbReference type="Proteomes" id="UP001217089"/>
    </source>
</evidence>
<name>A0ABQ9EN61_TEGGR</name>
<evidence type="ECO:0000256" key="1">
    <source>
        <dbReference type="SAM" id="SignalP"/>
    </source>
</evidence>
<reference evidence="2 3" key="1">
    <citation type="submission" date="2022-12" db="EMBL/GenBank/DDBJ databases">
        <title>Chromosome-level genome of Tegillarca granosa.</title>
        <authorList>
            <person name="Kim J."/>
        </authorList>
    </citation>
    <scope>NUCLEOTIDE SEQUENCE [LARGE SCALE GENOMIC DNA]</scope>
    <source>
        <strain evidence="2">Teg-2019</strain>
        <tissue evidence="2">Adductor muscle</tissue>
    </source>
</reference>
<sequence>MSGEFLVPIVFFCVILPYSKSVTSQDIWNEKYGTLREKERTSCTNYLAVKTKYENLQRNLNALKTECNGEYYGKYQQKYKIIE</sequence>
<keyword evidence="1" id="KW-0732">Signal</keyword>
<feature type="signal peptide" evidence="1">
    <location>
        <begin position="1"/>
        <end position="24"/>
    </location>
</feature>